<feature type="compositionally biased region" description="Polar residues" evidence="2">
    <location>
        <begin position="18"/>
        <end position="33"/>
    </location>
</feature>
<gene>
    <name evidence="3" type="ORF">BG015_009758</name>
</gene>
<organism evidence="3 4">
    <name type="scientific">Linnemannia schmuckeri</name>
    <dbReference type="NCBI Taxonomy" id="64567"/>
    <lineage>
        <taxon>Eukaryota</taxon>
        <taxon>Fungi</taxon>
        <taxon>Fungi incertae sedis</taxon>
        <taxon>Mucoromycota</taxon>
        <taxon>Mortierellomycotina</taxon>
        <taxon>Mortierellomycetes</taxon>
        <taxon>Mortierellales</taxon>
        <taxon>Mortierellaceae</taxon>
        <taxon>Linnemannia</taxon>
    </lineage>
</organism>
<feature type="region of interest" description="Disordered" evidence="2">
    <location>
        <begin position="1"/>
        <end position="34"/>
    </location>
</feature>
<feature type="region of interest" description="Disordered" evidence="2">
    <location>
        <begin position="272"/>
        <end position="299"/>
    </location>
</feature>
<dbReference type="EMBL" id="JAAAUQ010000065">
    <property type="protein sequence ID" value="KAF9155470.1"/>
    <property type="molecule type" value="Genomic_DNA"/>
</dbReference>
<evidence type="ECO:0000313" key="3">
    <source>
        <dbReference type="EMBL" id="KAF9155470.1"/>
    </source>
</evidence>
<evidence type="ECO:0000256" key="1">
    <source>
        <dbReference type="SAM" id="Coils"/>
    </source>
</evidence>
<reference evidence="3" key="1">
    <citation type="journal article" date="2020" name="Fungal Divers.">
        <title>Resolving the Mortierellaceae phylogeny through synthesis of multi-gene phylogenetics and phylogenomics.</title>
        <authorList>
            <person name="Vandepol N."/>
            <person name="Liber J."/>
            <person name="Desiro A."/>
            <person name="Na H."/>
            <person name="Kennedy M."/>
            <person name="Barry K."/>
            <person name="Grigoriev I.V."/>
            <person name="Miller A.N."/>
            <person name="O'Donnell K."/>
            <person name="Stajich J.E."/>
            <person name="Bonito G."/>
        </authorList>
    </citation>
    <scope>NUCLEOTIDE SEQUENCE</scope>
    <source>
        <strain evidence="3">NRRL 6426</strain>
    </source>
</reference>
<name>A0A9P5S7N6_9FUNG</name>
<sequence length="519" mass="58519">MVPDLQVQERVKTAVAQERTTSSTEKPLTSQPAHQWHHDIHALLSSRSRSPIFIDVQKAYSQDGAGSIQPETDIFEATEMAVDQERMDLAHQDDQLEDEPSRQPSPSYASPVVYNKGDSSDENSHTGGDLDNDPQETEASQACKVFMEYESIGMIKGNKADQHEFKDLESSATNAIEASDCVRIQENGSVERESEGSKSPPMDTAQPPIASTEVQGHSAQDEYTGLGLLTNDIARVSINATGHSQHSNNNAEQLRQVIRALTARVASLEQEKKQKLEAARRQRPQYGLLPTPEPPSATSTHVSVETVFQDKKSNRVTATAIDEVDRHRQENQALRDKLAYLERENRVLAERSLQLQIQDQPFNETRPTIAMATAAAYCHFNPVNVVRVRDNEANRQNNHKDDIEDPDGLQQEILDLRAQLTAKKQEKNASLDYTMASIESEEFLDTKMAQMEQSMHGLWTMMANNEALRFATVPTDLGPMQQQPQQHQRQQQVQDRHYRLRLRVDAMRRRIASNGYHRP</sequence>
<keyword evidence="1" id="KW-0175">Coiled coil</keyword>
<evidence type="ECO:0000313" key="4">
    <source>
        <dbReference type="Proteomes" id="UP000748756"/>
    </source>
</evidence>
<dbReference type="OrthoDB" id="2431397at2759"/>
<dbReference type="AlphaFoldDB" id="A0A9P5S7N6"/>
<dbReference type="Proteomes" id="UP000748756">
    <property type="component" value="Unassembled WGS sequence"/>
</dbReference>
<keyword evidence="4" id="KW-1185">Reference proteome</keyword>
<feature type="region of interest" description="Disordered" evidence="2">
    <location>
        <begin position="91"/>
        <end position="137"/>
    </location>
</feature>
<proteinExistence type="predicted"/>
<feature type="region of interest" description="Disordered" evidence="2">
    <location>
        <begin position="188"/>
        <end position="219"/>
    </location>
</feature>
<feature type="coiled-coil region" evidence="1">
    <location>
        <begin position="317"/>
        <end position="351"/>
    </location>
</feature>
<comment type="caution">
    <text evidence="3">The sequence shown here is derived from an EMBL/GenBank/DDBJ whole genome shotgun (WGS) entry which is preliminary data.</text>
</comment>
<protein>
    <submittedName>
        <fullName evidence="3">Uncharacterized protein</fullName>
    </submittedName>
</protein>
<evidence type="ECO:0000256" key="2">
    <source>
        <dbReference type="SAM" id="MobiDB-lite"/>
    </source>
</evidence>
<accession>A0A9P5S7N6</accession>